<evidence type="ECO:0000259" key="5">
    <source>
        <dbReference type="Pfam" id="PF00496"/>
    </source>
</evidence>
<dbReference type="GO" id="GO:0015833">
    <property type="term" value="P:peptide transport"/>
    <property type="evidence" value="ECO:0007669"/>
    <property type="project" value="TreeGrafter"/>
</dbReference>
<protein>
    <recommendedName>
        <fullName evidence="5">Solute-binding protein family 5 domain-containing protein</fullName>
    </recommendedName>
</protein>
<sequence length="784" mass="85128">MRNGLMGYLVLAVIAASLFYPALFIGQAHAQSSGQLFSVDLLCPIGNPARQQWCSIIQKSLQQVGINAQLTYAPFSTLIAHVLGPQSTWNESFSQGGYDIAFIGLYNSNPLINPARWLYGSLSTFPPGINFEHFNNTQENQLALQFVSQPGGNWTAWAQFYENEAKILPAIPVAYPDAFDLVAPQVHGMSPKWQSVDLQAQYLTGMSSVVLAVPDTIPDTSATPNYFAGSVYYDQEYSYQIYSPLIALNPSTAQLVPSIATNWSTPDGGHTWYITIRNNARFSDGEPVTVNDVIYSIWSNMNPEFASATYGEWINVLGTNVTFTWLNGTTTVLDNPPTYQICYPQVKYTSGSVTAINSTTIKIQLGFCGGRAYGVFPQEELTGLFIVPMHIWESVPPSELKSSPMITGTGSITVTLPNGTVETVYGPVGSGPYMWTKNSFDKTADAITLVKNPFFWNATALESQGLYQVNQFTVQGILQKDTAIADLKSGSVQIVDFNYYPTIERASGEFTNQPWVKIVDYGPGFGGWQIMAFNMYNPIFGTGVATPLGERDPAMAAQAAQDVREAMAYLIPYTEIINGLLAGYGSYGSAYTDPAYLGWNLIANNIPVYSYNVGEALSLLAAAGYTVSYTSGLQLSGPSHVNPGQTISLNGKFYNATSGQPFSGMSVEIQESTDNQTWSTLANVTTTSSGTFSYNASESSQGAYYFRAYFLGRIEPLTRNTSVTAQALPPYTSNSVEVTVGQVTTPPTTTSTSTTTTSSTVIIAVVVVVIVIILAAVLAMRRRR</sequence>
<dbReference type="Pfam" id="PF00496">
    <property type="entry name" value="SBP_bac_5"/>
    <property type="match status" value="1"/>
</dbReference>
<dbReference type="SUPFAM" id="SSF53850">
    <property type="entry name" value="Periplasmic binding protein-like II"/>
    <property type="match status" value="2"/>
</dbReference>
<dbReference type="GO" id="GO:1904680">
    <property type="term" value="F:peptide transmembrane transporter activity"/>
    <property type="evidence" value="ECO:0007669"/>
    <property type="project" value="TreeGrafter"/>
</dbReference>
<evidence type="ECO:0000313" key="7">
    <source>
        <dbReference type="Proteomes" id="UP000240681"/>
    </source>
</evidence>
<evidence type="ECO:0000256" key="4">
    <source>
        <dbReference type="SAM" id="Phobius"/>
    </source>
</evidence>
<dbReference type="Gene3D" id="3.10.105.10">
    <property type="entry name" value="Dipeptide-binding Protein, Domain 3"/>
    <property type="match status" value="2"/>
</dbReference>
<feature type="transmembrane region" description="Helical" evidence="4">
    <location>
        <begin position="761"/>
        <end position="780"/>
    </location>
</feature>
<dbReference type="Proteomes" id="UP000240681">
    <property type="component" value="Unassembled WGS sequence"/>
</dbReference>
<dbReference type="CDD" id="cd00995">
    <property type="entry name" value="PBP2_NikA_DppA_OppA_like"/>
    <property type="match status" value="1"/>
</dbReference>
<accession>A0A2R6BH06</accession>
<dbReference type="InterPro" id="IPR039424">
    <property type="entry name" value="SBP_5"/>
</dbReference>
<evidence type="ECO:0000256" key="2">
    <source>
        <dbReference type="ARBA" id="ARBA00022448"/>
    </source>
</evidence>
<evidence type="ECO:0000256" key="3">
    <source>
        <dbReference type="ARBA" id="ARBA00022729"/>
    </source>
</evidence>
<feature type="domain" description="Solute-binding protein family 5" evidence="5">
    <location>
        <begin position="255"/>
        <end position="632"/>
    </location>
</feature>
<comment type="caution">
    <text evidence="6">The sequence shown here is derived from an EMBL/GenBank/DDBJ whole genome shotgun (WGS) entry which is preliminary data.</text>
</comment>
<keyword evidence="4" id="KW-1133">Transmembrane helix</keyword>
<keyword evidence="2" id="KW-0813">Transport</keyword>
<proteinExistence type="inferred from homology"/>
<evidence type="ECO:0000313" key="6">
    <source>
        <dbReference type="EMBL" id="PSN97911.1"/>
    </source>
</evidence>
<dbReference type="PANTHER" id="PTHR30290:SF9">
    <property type="entry name" value="OLIGOPEPTIDE-BINDING PROTEIN APPA"/>
    <property type="match status" value="1"/>
</dbReference>
<dbReference type="PANTHER" id="PTHR30290">
    <property type="entry name" value="PERIPLASMIC BINDING COMPONENT OF ABC TRANSPORTER"/>
    <property type="match status" value="1"/>
</dbReference>
<comment type="similarity">
    <text evidence="1">Belongs to the bacterial solute-binding protein 5 family.</text>
</comment>
<keyword evidence="4" id="KW-0472">Membrane</keyword>
<gene>
    <name evidence="6" type="ORF">B9Q09_00155</name>
</gene>
<organism evidence="6 7">
    <name type="scientific">Candidatus Marsarchaeota G2 archaeon ECH_B_SAG-C16</name>
    <dbReference type="NCBI Taxonomy" id="1978163"/>
    <lineage>
        <taxon>Archaea</taxon>
        <taxon>Candidatus Marsarchaeota</taxon>
        <taxon>Candidatus Marsarchaeota group 2</taxon>
    </lineage>
</organism>
<dbReference type="EMBL" id="NEXK01000003">
    <property type="protein sequence ID" value="PSN97911.1"/>
    <property type="molecule type" value="Genomic_DNA"/>
</dbReference>
<evidence type="ECO:0000256" key="1">
    <source>
        <dbReference type="ARBA" id="ARBA00005695"/>
    </source>
</evidence>
<reference evidence="6 7" key="1">
    <citation type="submission" date="2017-04" db="EMBL/GenBank/DDBJ databases">
        <title>Novel microbial lineages endemic to geothermal iron-oxide mats fill important gaps in the evolutionary history of Archaea.</title>
        <authorList>
            <person name="Jay Z.J."/>
            <person name="Beam J.P."/>
            <person name="Dlakic M."/>
            <person name="Rusch D.B."/>
            <person name="Kozubal M.A."/>
            <person name="Inskeep W.P."/>
        </authorList>
    </citation>
    <scope>NUCLEOTIDE SEQUENCE [LARGE SCALE GENOMIC DNA]</scope>
    <source>
        <strain evidence="6">ECH_B_SAG-C16</strain>
    </source>
</reference>
<keyword evidence="4" id="KW-0812">Transmembrane</keyword>
<dbReference type="Gene3D" id="3.40.190.10">
    <property type="entry name" value="Periplasmic binding protein-like II"/>
    <property type="match status" value="1"/>
</dbReference>
<dbReference type="AlphaFoldDB" id="A0A2R6BH06"/>
<name>A0A2R6BH06_9ARCH</name>
<dbReference type="InterPro" id="IPR000914">
    <property type="entry name" value="SBP_5_dom"/>
</dbReference>
<keyword evidence="3" id="KW-0732">Signal</keyword>